<dbReference type="PANTHER" id="PTHR42788:SF19">
    <property type="entry name" value="ALIPHATIC SULFONATES IMPORT ATP-BINDING PROTEIN SSUB 2"/>
    <property type="match status" value="1"/>
</dbReference>
<keyword evidence="3" id="KW-0547">Nucleotide-binding</keyword>
<dbReference type="SUPFAM" id="SSF52540">
    <property type="entry name" value="P-loop containing nucleoside triphosphate hydrolases"/>
    <property type="match status" value="1"/>
</dbReference>
<proteinExistence type="inferred from homology"/>
<evidence type="ECO:0000313" key="7">
    <source>
        <dbReference type="Proteomes" id="UP000015480"/>
    </source>
</evidence>
<sequence>MTQASDMTAPTVLRMEGVSKVFAGGVTALKDMNLTVRQGDFISLLGPSGCGKSTALRLIAGLMHPTAGRVQWEGSQQAGDLGVVFQEATLMPWATVAKNVWLPMRLRGVKFGDVEAQIHDALKMVGLENFANSYPRELSGGMKMRVSIARALVTKPRLILMDEPFAALDEITRNKMNRDLMDLQKTLNCTVIFVTHSVFESVFLSNRIVVMAPRPGRVAHELRVDVEGPRDEDFRTSAEYAALCRAASDALSDAMGEQA</sequence>
<dbReference type="PROSITE" id="PS00211">
    <property type="entry name" value="ABC_TRANSPORTER_1"/>
    <property type="match status" value="1"/>
</dbReference>
<dbReference type="InterPro" id="IPR003439">
    <property type="entry name" value="ABC_transporter-like_ATP-bd"/>
</dbReference>
<evidence type="ECO:0000256" key="2">
    <source>
        <dbReference type="ARBA" id="ARBA00022448"/>
    </source>
</evidence>
<keyword evidence="6" id="KW-0378">Hydrolase</keyword>
<evidence type="ECO:0000256" key="4">
    <source>
        <dbReference type="ARBA" id="ARBA00022840"/>
    </source>
</evidence>
<dbReference type="STRING" id="1367847.JCM7686_0124"/>
<dbReference type="Pfam" id="PF00005">
    <property type="entry name" value="ABC_tran"/>
    <property type="match status" value="1"/>
</dbReference>
<protein>
    <submittedName>
        <fullName evidence="6">Sulfonate/nitrate/taurine transport system ATP-binding protein</fullName>
        <ecNumber evidence="6">3.6.3.-</ecNumber>
    </submittedName>
</protein>
<dbReference type="HOGENOM" id="CLU_000604_1_22_5"/>
<dbReference type="PANTHER" id="PTHR42788">
    <property type="entry name" value="TAURINE IMPORT ATP-BINDING PROTEIN-RELATED"/>
    <property type="match status" value="1"/>
</dbReference>
<dbReference type="EMBL" id="CP006650">
    <property type="protein sequence ID" value="AGT07235.1"/>
    <property type="molecule type" value="Genomic_DNA"/>
</dbReference>
<dbReference type="InterPro" id="IPR003593">
    <property type="entry name" value="AAA+_ATPase"/>
</dbReference>
<evidence type="ECO:0000313" key="6">
    <source>
        <dbReference type="EMBL" id="AGT07235.1"/>
    </source>
</evidence>
<dbReference type="Gene3D" id="3.40.50.300">
    <property type="entry name" value="P-loop containing nucleotide triphosphate hydrolases"/>
    <property type="match status" value="1"/>
</dbReference>
<dbReference type="Proteomes" id="UP000015480">
    <property type="component" value="Chromosome"/>
</dbReference>
<dbReference type="KEGG" id="pami:JCM7686_0124"/>
<name>S5XV66_PARAH</name>
<accession>S5XV66</accession>
<keyword evidence="2" id="KW-0813">Transport</keyword>
<organism evidence="6 7">
    <name type="scientific">Paracoccus aminophilus JCM 7686</name>
    <dbReference type="NCBI Taxonomy" id="1367847"/>
    <lineage>
        <taxon>Bacteria</taxon>
        <taxon>Pseudomonadati</taxon>
        <taxon>Pseudomonadota</taxon>
        <taxon>Alphaproteobacteria</taxon>
        <taxon>Rhodobacterales</taxon>
        <taxon>Paracoccaceae</taxon>
        <taxon>Paracoccus</taxon>
    </lineage>
</organism>
<comment type="similarity">
    <text evidence="1">Belongs to the ABC transporter superfamily.</text>
</comment>
<dbReference type="GO" id="GO:0016887">
    <property type="term" value="F:ATP hydrolysis activity"/>
    <property type="evidence" value="ECO:0007669"/>
    <property type="project" value="InterPro"/>
</dbReference>
<dbReference type="eggNOG" id="COG1116">
    <property type="taxonomic scope" value="Bacteria"/>
</dbReference>
<dbReference type="InterPro" id="IPR027417">
    <property type="entry name" value="P-loop_NTPase"/>
</dbReference>
<evidence type="ECO:0000256" key="1">
    <source>
        <dbReference type="ARBA" id="ARBA00005417"/>
    </source>
</evidence>
<evidence type="ECO:0000259" key="5">
    <source>
        <dbReference type="PROSITE" id="PS50893"/>
    </source>
</evidence>
<dbReference type="EC" id="3.6.3.-" evidence="6"/>
<dbReference type="SMART" id="SM00382">
    <property type="entry name" value="AAA"/>
    <property type="match status" value="1"/>
</dbReference>
<reference evidence="6 7" key="1">
    <citation type="journal article" date="2014" name="BMC Genomics">
        <title>Architecture and functions of a multipartite genome of the methylotrophic bacterium Paracoccus aminophilus JCM 7686, containing primary and secondary chromids.</title>
        <authorList>
            <person name="Dziewit L."/>
            <person name="Czarnecki J."/>
            <person name="Wibberg D."/>
            <person name="Radlinska M."/>
            <person name="Mrozek P."/>
            <person name="Szymczak M."/>
            <person name="Schluter A."/>
            <person name="Puhler A."/>
            <person name="Bartosik D."/>
        </authorList>
    </citation>
    <scope>NUCLEOTIDE SEQUENCE [LARGE SCALE GENOMIC DNA]</scope>
    <source>
        <strain evidence="6">JCM 7686</strain>
    </source>
</reference>
<gene>
    <name evidence="6" type="ORF">JCM7686_0124</name>
</gene>
<dbReference type="GO" id="GO:0005524">
    <property type="term" value="F:ATP binding"/>
    <property type="evidence" value="ECO:0007669"/>
    <property type="project" value="UniProtKB-KW"/>
</dbReference>
<dbReference type="InterPro" id="IPR050166">
    <property type="entry name" value="ABC_transporter_ATP-bind"/>
</dbReference>
<dbReference type="CDD" id="cd03293">
    <property type="entry name" value="ABC_NrtD_SsuB_transporters"/>
    <property type="match status" value="1"/>
</dbReference>
<dbReference type="PROSITE" id="PS50893">
    <property type="entry name" value="ABC_TRANSPORTER_2"/>
    <property type="match status" value="1"/>
</dbReference>
<dbReference type="AlphaFoldDB" id="S5XV66"/>
<dbReference type="InterPro" id="IPR017871">
    <property type="entry name" value="ABC_transporter-like_CS"/>
</dbReference>
<keyword evidence="4 6" id="KW-0067">ATP-binding</keyword>
<keyword evidence="7" id="KW-1185">Reference proteome</keyword>
<dbReference type="PATRIC" id="fig|1367847.3.peg.62"/>
<feature type="domain" description="ABC transporter" evidence="5">
    <location>
        <begin position="13"/>
        <end position="238"/>
    </location>
</feature>
<evidence type="ECO:0000256" key="3">
    <source>
        <dbReference type="ARBA" id="ARBA00022741"/>
    </source>
</evidence>